<protein>
    <recommendedName>
        <fullName evidence="3">HEAT repeat domain-containing protein</fullName>
    </recommendedName>
</protein>
<gene>
    <name evidence="1" type="ORF">LZZ85_13860</name>
</gene>
<dbReference type="RefSeq" id="WP_237872684.1">
    <property type="nucleotide sequence ID" value="NZ_JAKLTR010000008.1"/>
</dbReference>
<accession>A0ABS9KSS6</accession>
<dbReference type="Proteomes" id="UP001165367">
    <property type="component" value="Unassembled WGS sequence"/>
</dbReference>
<organism evidence="1 2">
    <name type="scientific">Terrimonas ginsenosidimutans</name>
    <dbReference type="NCBI Taxonomy" id="2908004"/>
    <lineage>
        <taxon>Bacteria</taxon>
        <taxon>Pseudomonadati</taxon>
        <taxon>Bacteroidota</taxon>
        <taxon>Chitinophagia</taxon>
        <taxon>Chitinophagales</taxon>
        <taxon>Chitinophagaceae</taxon>
        <taxon>Terrimonas</taxon>
    </lineage>
</organism>
<name>A0ABS9KSS6_9BACT</name>
<keyword evidence="2" id="KW-1185">Reference proteome</keyword>
<evidence type="ECO:0000313" key="1">
    <source>
        <dbReference type="EMBL" id="MCG2615381.1"/>
    </source>
</evidence>
<evidence type="ECO:0000313" key="2">
    <source>
        <dbReference type="Proteomes" id="UP001165367"/>
    </source>
</evidence>
<evidence type="ECO:0008006" key="3">
    <source>
        <dbReference type="Google" id="ProtNLM"/>
    </source>
</evidence>
<sequence>MNTRNFLSIFILTCIISCSNKTAVQDGVVSRIADYNIFEYEVTGLVEDSSEQWKRYDSLLAGVTEEYLVKLCDHRSPVIRAYAFSGLIRKKSSHIFRVLREHIHDTASFTMVTGCFSNAWSVTDFYLQNVGYYYKDSSSYRIDPEQRAFLDSLMLFGNEITLRRENYNAPLLHSRAYMLEHIPHTPSYYKRLREIVTAGVIEALPALAKFHNEDDVPLIKKVYEIDGSIGNSFVFKAITNFPHPDLFPIVEQEIENSLLHDDYSGTSPYPYYQALVQYKTQRTRELLVKAISRTEREDQQRLVRNIRYLLKENPDKIFEGL</sequence>
<reference evidence="1" key="1">
    <citation type="submission" date="2022-01" db="EMBL/GenBank/DDBJ databases">
        <authorList>
            <person name="Jo J.-H."/>
            <person name="Im W.-T."/>
        </authorList>
    </citation>
    <scope>NUCLEOTIDE SEQUENCE</scope>
    <source>
        <strain evidence="1">NA20</strain>
    </source>
</reference>
<proteinExistence type="predicted"/>
<dbReference type="EMBL" id="JAKLTR010000008">
    <property type="protein sequence ID" value="MCG2615381.1"/>
    <property type="molecule type" value="Genomic_DNA"/>
</dbReference>
<comment type="caution">
    <text evidence="1">The sequence shown here is derived from an EMBL/GenBank/DDBJ whole genome shotgun (WGS) entry which is preliminary data.</text>
</comment>